<keyword evidence="1" id="KW-1133">Transmembrane helix</keyword>
<evidence type="ECO:0008006" key="4">
    <source>
        <dbReference type="Google" id="ProtNLM"/>
    </source>
</evidence>
<accession>A0ABW3HY85</accession>
<keyword evidence="1" id="KW-0812">Transmembrane</keyword>
<feature type="transmembrane region" description="Helical" evidence="1">
    <location>
        <begin position="41"/>
        <end position="57"/>
    </location>
</feature>
<protein>
    <recommendedName>
        <fullName evidence="4">DUF304 domain-containing protein</fullName>
    </recommendedName>
</protein>
<dbReference type="EMBL" id="JBHTJM010000001">
    <property type="protein sequence ID" value="MFD0962503.1"/>
    <property type="molecule type" value="Genomic_DNA"/>
</dbReference>
<proteinExistence type="predicted"/>
<name>A0ABW3HY85_9FLAO</name>
<comment type="caution">
    <text evidence="2">The sequence shown here is derived from an EMBL/GenBank/DDBJ whole genome shotgun (WGS) entry which is preliminary data.</text>
</comment>
<dbReference type="RefSeq" id="WP_377712224.1">
    <property type="nucleotide sequence ID" value="NZ_JBHTJM010000001.1"/>
</dbReference>
<gene>
    <name evidence="2" type="ORF">ACFQ1O_00625</name>
</gene>
<evidence type="ECO:0000313" key="2">
    <source>
        <dbReference type="EMBL" id="MFD0962503.1"/>
    </source>
</evidence>
<organism evidence="2 3">
    <name type="scientific">Pseudofulvibacter geojedonensis</name>
    <dbReference type="NCBI Taxonomy" id="1123758"/>
    <lineage>
        <taxon>Bacteria</taxon>
        <taxon>Pseudomonadati</taxon>
        <taxon>Bacteroidota</taxon>
        <taxon>Flavobacteriia</taxon>
        <taxon>Flavobacteriales</taxon>
        <taxon>Flavobacteriaceae</taxon>
        <taxon>Pseudofulvibacter</taxon>
    </lineage>
</organism>
<keyword evidence="1" id="KW-0472">Membrane</keyword>
<reference evidence="3" key="1">
    <citation type="journal article" date="2019" name="Int. J. Syst. Evol. Microbiol.">
        <title>The Global Catalogue of Microorganisms (GCM) 10K type strain sequencing project: providing services to taxonomists for standard genome sequencing and annotation.</title>
        <authorList>
            <consortium name="The Broad Institute Genomics Platform"/>
            <consortium name="The Broad Institute Genome Sequencing Center for Infectious Disease"/>
            <person name="Wu L."/>
            <person name="Ma J."/>
        </authorList>
    </citation>
    <scope>NUCLEOTIDE SEQUENCE [LARGE SCALE GENOMIC DNA]</scope>
    <source>
        <strain evidence="3">CCUG 62114</strain>
    </source>
</reference>
<evidence type="ECO:0000256" key="1">
    <source>
        <dbReference type="SAM" id="Phobius"/>
    </source>
</evidence>
<dbReference type="Proteomes" id="UP001596997">
    <property type="component" value="Unassembled WGS sequence"/>
</dbReference>
<feature type="transmembrane region" description="Helical" evidence="1">
    <location>
        <begin position="12"/>
        <end position="29"/>
    </location>
</feature>
<sequence>MKFSNEKKITKYKLTYGLLIGILIGYYLYKVIVLNDSISNIDSIILVVSLLLLLIYWHQKATYFEYDSTGLGLVIIRKGILLSEYNNYREQRIEIPKTKLYKFGYSNYFFSKKIHLYIKSNNTVKKTSVDVTLLSNKKIKALKASLNKVVRENSSI</sequence>
<keyword evidence="3" id="KW-1185">Reference proteome</keyword>
<evidence type="ECO:0000313" key="3">
    <source>
        <dbReference type="Proteomes" id="UP001596997"/>
    </source>
</evidence>